<dbReference type="EMBL" id="LT629792">
    <property type="protein sequence ID" value="SDU04937.1"/>
    <property type="molecule type" value="Genomic_DNA"/>
</dbReference>
<accession>A0ABY0VB11</accession>
<organism evidence="2 3">
    <name type="scientific">Schaalia radingae</name>
    <dbReference type="NCBI Taxonomy" id="131110"/>
    <lineage>
        <taxon>Bacteria</taxon>
        <taxon>Bacillati</taxon>
        <taxon>Actinomycetota</taxon>
        <taxon>Actinomycetes</taxon>
        <taxon>Actinomycetales</taxon>
        <taxon>Actinomycetaceae</taxon>
        <taxon>Schaalia</taxon>
    </lineage>
</organism>
<feature type="region of interest" description="Disordered" evidence="1">
    <location>
        <begin position="92"/>
        <end position="173"/>
    </location>
</feature>
<protein>
    <submittedName>
        <fullName evidence="2">Uncharacterized protein</fullName>
    </submittedName>
</protein>
<reference evidence="2 3" key="1">
    <citation type="submission" date="2016-10" db="EMBL/GenBank/DDBJ databases">
        <authorList>
            <person name="Varghese N."/>
            <person name="Submissions S."/>
        </authorList>
    </citation>
    <scope>NUCLEOTIDE SEQUENCE [LARGE SCALE GENOMIC DNA]</scope>
    <source>
        <strain evidence="2 3">DSM 9169</strain>
    </source>
</reference>
<evidence type="ECO:0000313" key="2">
    <source>
        <dbReference type="EMBL" id="SDU04937.1"/>
    </source>
</evidence>
<proteinExistence type="predicted"/>
<feature type="compositionally biased region" description="Basic and acidic residues" evidence="1">
    <location>
        <begin position="158"/>
        <end position="173"/>
    </location>
</feature>
<evidence type="ECO:0000313" key="3">
    <source>
        <dbReference type="Proteomes" id="UP000198976"/>
    </source>
</evidence>
<feature type="compositionally biased region" description="Low complexity" evidence="1">
    <location>
        <begin position="95"/>
        <end position="106"/>
    </location>
</feature>
<gene>
    <name evidence="2" type="ORF">SAMN04489714_1853</name>
</gene>
<keyword evidence="3" id="KW-1185">Reference proteome</keyword>
<name>A0ABY0VB11_9ACTO</name>
<evidence type="ECO:0000256" key="1">
    <source>
        <dbReference type="SAM" id="MobiDB-lite"/>
    </source>
</evidence>
<dbReference type="Proteomes" id="UP000198976">
    <property type="component" value="Chromosome I"/>
</dbReference>
<sequence>MRAPRPTTQAAFAFIKLFKSASDASLARSFLLRTGDPADKFVARKGGDVTPRGFSRSENFATLSGHNRSMSDSRGFRKRWWRPCSWFRHSSVDQSATDDTASESSTLELEPDGSSNTEIDESVTPSGKDGDSPSHPRQSDDADNEAGGDGGELSAADRSTHNHMSELPEESRRVLEKAQEVFSQLPGPIAPER</sequence>
<feature type="compositionally biased region" description="Basic and acidic residues" evidence="1">
    <location>
        <begin position="128"/>
        <end position="140"/>
    </location>
</feature>